<name>A0A1R4IP75_9MICO</name>
<evidence type="ECO:0000256" key="1">
    <source>
        <dbReference type="SAM" id="Phobius"/>
    </source>
</evidence>
<proteinExistence type="predicted"/>
<keyword evidence="3" id="KW-1185">Reference proteome</keyword>
<dbReference type="EMBL" id="FUKO01000011">
    <property type="protein sequence ID" value="SJN21656.1"/>
    <property type="molecule type" value="Genomic_DNA"/>
</dbReference>
<sequence length="75" mass="7938">MTSPPKDSKTSAPKRILKEVTHPALIPGIGVEDTPRIFNTNWFVFGIAGVLVLAVVVWGFFAPDSISATGAASLE</sequence>
<reference evidence="2 3" key="1">
    <citation type="submission" date="2017-02" db="EMBL/GenBank/DDBJ databases">
        <authorList>
            <person name="Peterson S.W."/>
        </authorList>
    </citation>
    <scope>NUCLEOTIDE SEQUENCE [LARGE SCALE GENOMIC DNA]</scope>
    <source>
        <strain evidence="2 3">B Mb 05.01</strain>
    </source>
</reference>
<protein>
    <submittedName>
        <fullName evidence="2">Uncharacterized protein</fullName>
    </submittedName>
</protein>
<organism evidence="2 3">
    <name type="scientific">Microbacterium esteraromaticum</name>
    <dbReference type="NCBI Taxonomy" id="57043"/>
    <lineage>
        <taxon>Bacteria</taxon>
        <taxon>Bacillati</taxon>
        <taxon>Actinomycetota</taxon>
        <taxon>Actinomycetes</taxon>
        <taxon>Micrococcales</taxon>
        <taxon>Microbacteriaceae</taxon>
        <taxon>Microbacterium</taxon>
    </lineage>
</organism>
<gene>
    <name evidence="2" type="ORF">FM104_03250</name>
</gene>
<dbReference type="Proteomes" id="UP000196320">
    <property type="component" value="Unassembled WGS sequence"/>
</dbReference>
<evidence type="ECO:0000313" key="3">
    <source>
        <dbReference type="Proteomes" id="UP000196320"/>
    </source>
</evidence>
<evidence type="ECO:0000313" key="2">
    <source>
        <dbReference type="EMBL" id="SJN21656.1"/>
    </source>
</evidence>
<feature type="transmembrane region" description="Helical" evidence="1">
    <location>
        <begin position="42"/>
        <end position="61"/>
    </location>
</feature>
<keyword evidence="1" id="KW-0812">Transmembrane</keyword>
<accession>A0A1R4IP75</accession>
<dbReference type="AlphaFoldDB" id="A0A1R4IP75"/>
<keyword evidence="1" id="KW-0472">Membrane</keyword>
<keyword evidence="1" id="KW-1133">Transmembrane helix</keyword>
<dbReference type="RefSeq" id="WP_256971498.1">
    <property type="nucleotide sequence ID" value="NZ_FUKO01000011.1"/>
</dbReference>